<evidence type="ECO:0000313" key="2">
    <source>
        <dbReference type="Proteomes" id="UP001217918"/>
    </source>
</evidence>
<reference evidence="1" key="1">
    <citation type="journal article" date="2023" name="Mol. Plant Microbe Interact.">
        <title>Elucidating the Obligate Nature and Biological Capacity of an Invasive Fungal Corn Pathogen.</title>
        <authorList>
            <person name="MacCready J.S."/>
            <person name="Roggenkamp E.M."/>
            <person name="Gdanetz K."/>
            <person name="Chilvers M.I."/>
        </authorList>
    </citation>
    <scope>NUCLEOTIDE SEQUENCE</scope>
    <source>
        <strain evidence="1">PM02</strain>
    </source>
</reference>
<protein>
    <submittedName>
        <fullName evidence="1">Uncharacterized protein</fullName>
    </submittedName>
</protein>
<organism evidence="1 2">
    <name type="scientific">Phyllachora maydis</name>
    <dbReference type="NCBI Taxonomy" id="1825666"/>
    <lineage>
        <taxon>Eukaryota</taxon>
        <taxon>Fungi</taxon>
        <taxon>Dikarya</taxon>
        <taxon>Ascomycota</taxon>
        <taxon>Pezizomycotina</taxon>
        <taxon>Sordariomycetes</taxon>
        <taxon>Sordariomycetidae</taxon>
        <taxon>Phyllachorales</taxon>
        <taxon>Phyllachoraceae</taxon>
        <taxon>Phyllachora</taxon>
    </lineage>
</organism>
<accession>A0AAD9I799</accession>
<gene>
    <name evidence="1" type="ORF">P8C59_006714</name>
</gene>
<name>A0AAD9I799_9PEZI</name>
<evidence type="ECO:0000313" key="1">
    <source>
        <dbReference type="EMBL" id="KAK2072356.1"/>
    </source>
</evidence>
<dbReference type="Gene3D" id="3.40.50.300">
    <property type="entry name" value="P-loop containing nucleotide triphosphate hydrolases"/>
    <property type="match status" value="1"/>
</dbReference>
<dbReference type="InterPro" id="IPR027417">
    <property type="entry name" value="P-loop_NTPase"/>
</dbReference>
<dbReference type="AlphaFoldDB" id="A0AAD9I799"/>
<sequence>MSQPAVVDDNVDVKSTLDHIIPFILFHHVAHERSFSPSSSSSTSSFPVHSPPPPLLIGLNGPQGIGKSTLAALLAVTLAAPPYDLPTVVLSIDDFYLPRPALAALAAAHPTNALLRVRGQPGTHDVPLLLSVLTRLLHRPDTITSLDPLRLPRYDKAAHGGLGDRIPPSQWCALADAPRLVLLEGWCVGFRALGRRAVAARHAAAAATSSVRRHALDDLLFVDGQLAAADGYARAWDLCGALVHLDAADTAWVYEWRREQEAALRAARGAGAGMTDEEVNAFVDAYYPAYDLYTDRLRRGTFREGEGASGRHLRLVMGRDRTVRERIVI</sequence>
<dbReference type="PANTHER" id="PTHR10285">
    <property type="entry name" value="URIDINE KINASE"/>
    <property type="match status" value="1"/>
</dbReference>
<proteinExistence type="predicted"/>
<keyword evidence="2" id="KW-1185">Reference proteome</keyword>
<comment type="caution">
    <text evidence="1">The sequence shown here is derived from an EMBL/GenBank/DDBJ whole genome shotgun (WGS) entry which is preliminary data.</text>
</comment>
<dbReference type="Proteomes" id="UP001217918">
    <property type="component" value="Unassembled WGS sequence"/>
</dbReference>
<dbReference type="SUPFAM" id="SSF52540">
    <property type="entry name" value="P-loop containing nucleoside triphosphate hydrolases"/>
    <property type="match status" value="1"/>
</dbReference>
<dbReference type="EMBL" id="JAQQPM010000006">
    <property type="protein sequence ID" value="KAK2072356.1"/>
    <property type="molecule type" value="Genomic_DNA"/>
</dbReference>